<feature type="signal peptide" evidence="1">
    <location>
        <begin position="1"/>
        <end position="23"/>
    </location>
</feature>
<protein>
    <recommendedName>
        <fullName evidence="4">TadE-like protein</fullName>
    </recommendedName>
</protein>
<reference evidence="2 3" key="1">
    <citation type="submission" date="2020-08" db="EMBL/GenBank/DDBJ databases">
        <title>Genomic Encyclopedia of Type Strains, Phase III (KMG-III): the genomes of soil and plant-associated and newly described type strains.</title>
        <authorList>
            <person name="Whitman W."/>
        </authorList>
    </citation>
    <scope>NUCLEOTIDE SEQUENCE [LARGE SCALE GENOMIC DNA]</scope>
    <source>
        <strain evidence="2 3">CECT 8960</strain>
    </source>
</reference>
<evidence type="ECO:0008006" key="4">
    <source>
        <dbReference type="Google" id="ProtNLM"/>
    </source>
</evidence>
<keyword evidence="1" id="KW-0732">Signal</keyword>
<gene>
    <name evidence="2" type="ORF">FHR82_003400</name>
</gene>
<proteinExistence type="predicted"/>
<dbReference type="Proteomes" id="UP000520767">
    <property type="component" value="Unassembled WGS sequence"/>
</dbReference>
<organism evidence="2 3">
    <name type="scientific">Actinophytocola algeriensis</name>
    <dbReference type="NCBI Taxonomy" id="1768010"/>
    <lineage>
        <taxon>Bacteria</taxon>
        <taxon>Bacillati</taxon>
        <taxon>Actinomycetota</taxon>
        <taxon>Actinomycetes</taxon>
        <taxon>Pseudonocardiales</taxon>
        <taxon>Pseudonocardiaceae</taxon>
    </lineage>
</organism>
<accession>A0A7W7Q4Z0</accession>
<keyword evidence="3" id="KW-1185">Reference proteome</keyword>
<evidence type="ECO:0000313" key="3">
    <source>
        <dbReference type="Proteomes" id="UP000520767"/>
    </source>
</evidence>
<dbReference type="RefSeq" id="WP_311771114.1">
    <property type="nucleotide sequence ID" value="NZ_JACHJQ010000003.1"/>
</dbReference>
<dbReference type="AlphaFoldDB" id="A0A7W7Q4Z0"/>
<evidence type="ECO:0000256" key="1">
    <source>
        <dbReference type="SAM" id="SignalP"/>
    </source>
</evidence>
<sequence length="102" mass="10509">MEAAIGLAAFAVFLTFALGGAAAAVDHVRCVDAAREAARLTARGEQDQARTAAKRIAPENAEVTITMTGEHIEVQVSATPASGLLPGLHLQAEAFAVREPDG</sequence>
<name>A0A7W7Q4Z0_9PSEU</name>
<comment type="caution">
    <text evidence="2">The sequence shown here is derived from an EMBL/GenBank/DDBJ whole genome shotgun (WGS) entry which is preliminary data.</text>
</comment>
<evidence type="ECO:0000313" key="2">
    <source>
        <dbReference type="EMBL" id="MBB4907180.1"/>
    </source>
</evidence>
<dbReference type="InterPro" id="IPR049790">
    <property type="entry name" value="Rv3655c/TadE"/>
</dbReference>
<feature type="chain" id="PRO_5038994460" description="TadE-like protein" evidence="1">
    <location>
        <begin position="24"/>
        <end position="102"/>
    </location>
</feature>
<dbReference type="EMBL" id="JACHJQ010000003">
    <property type="protein sequence ID" value="MBB4907180.1"/>
    <property type="molecule type" value="Genomic_DNA"/>
</dbReference>
<dbReference type="NCBIfam" id="NF041390">
    <property type="entry name" value="TadE_Rv3655c"/>
    <property type="match status" value="1"/>
</dbReference>